<feature type="transmembrane region" description="Helical" evidence="2">
    <location>
        <begin position="141"/>
        <end position="161"/>
    </location>
</feature>
<dbReference type="Pfam" id="PF03419">
    <property type="entry name" value="Peptidase_U4"/>
    <property type="match status" value="1"/>
</dbReference>
<keyword evidence="2" id="KW-0472">Membrane</keyword>
<feature type="transmembrane region" description="Helical" evidence="2">
    <location>
        <begin position="6"/>
        <end position="29"/>
    </location>
</feature>
<dbReference type="RefSeq" id="WP_164730925.1">
    <property type="nucleotide sequence ID" value="NZ_CP016379.1"/>
</dbReference>
<evidence type="ECO:0000256" key="2">
    <source>
        <dbReference type="SAM" id="Phobius"/>
    </source>
</evidence>
<dbReference type="GO" id="GO:0004190">
    <property type="term" value="F:aspartic-type endopeptidase activity"/>
    <property type="evidence" value="ECO:0007669"/>
    <property type="project" value="InterPro"/>
</dbReference>
<feature type="transmembrane region" description="Helical" evidence="2">
    <location>
        <begin position="67"/>
        <end position="88"/>
    </location>
</feature>
<keyword evidence="4" id="KW-1185">Reference proteome</keyword>
<dbReference type="EMBL" id="CP016379">
    <property type="protein sequence ID" value="AZR73030.1"/>
    <property type="molecule type" value="Genomic_DNA"/>
</dbReference>
<dbReference type="Proteomes" id="UP000267250">
    <property type="component" value="Chromosome"/>
</dbReference>
<evidence type="ECO:0000256" key="1">
    <source>
        <dbReference type="PIRSR" id="PIRSR018571-1"/>
    </source>
</evidence>
<name>A0A3Q9HPX2_9FIRM</name>
<dbReference type="KEGG" id="aft:BBF96_06235"/>
<gene>
    <name evidence="3" type="ORF">BBF96_06235</name>
</gene>
<dbReference type="GO" id="GO:0030436">
    <property type="term" value="P:asexual sporulation"/>
    <property type="evidence" value="ECO:0007669"/>
    <property type="project" value="InterPro"/>
</dbReference>
<organism evidence="3 4">
    <name type="scientific">Anoxybacter fermentans</name>
    <dbReference type="NCBI Taxonomy" id="1323375"/>
    <lineage>
        <taxon>Bacteria</taxon>
        <taxon>Bacillati</taxon>
        <taxon>Bacillota</taxon>
        <taxon>Clostridia</taxon>
        <taxon>Halanaerobiales</taxon>
        <taxon>Anoxybacter</taxon>
    </lineage>
</organism>
<evidence type="ECO:0000313" key="3">
    <source>
        <dbReference type="EMBL" id="AZR73030.1"/>
    </source>
</evidence>
<keyword evidence="2" id="KW-1133">Transmembrane helix</keyword>
<accession>A0A3Q9HPX2</accession>
<evidence type="ECO:0008006" key="5">
    <source>
        <dbReference type="Google" id="ProtNLM"/>
    </source>
</evidence>
<feature type="transmembrane region" description="Helical" evidence="2">
    <location>
        <begin position="100"/>
        <end position="121"/>
    </location>
</feature>
<keyword evidence="2" id="KW-0812">Transmembrane</keyword>
<feature type="active site" evidence="1">
    <location>
        <position position="190"/>
    </location>
</feature>
<evidence type="ECO:0000313" key="4">
    <source>
        <dbReference type="Proteomes" id="UP000267250"/>
    </source>
</evidence>
<dbReference type="PIRSF" id="PIRSF018571">
    <property type="entry name" value="SpoIIGA"/>
    <property type="match status" value="1"/>
</dbReference>
<dbReference type="AlphaFoldDB" id="A0A3Q9HPX2"/>
<sequence>MGTQKLVINLDVLFLNDLVMTLVLLWATARFSGLRVRFGPLFISGIVGSLYTVILVLPLFSGLSDSLYIFLHLLLNLTVASLMIRIAFGLMKWKKFIKTLGYFYLITFLAGGAALSIYFVVGSSPAQWVSSWIEMGNVYGWLYLAAIGVALIVGRHGWNLIRERFYKEKYSLKFRVWIDEQMVQVLGLMDTGNLLRDPLTNLPVIVMEIDALMGLFPTEIRTILGDEELDLIDKVEKLLQSKWFHRFQVIPFSSLGTEGGLMIGCRPDRVEIVGKEIREVGRIILALYQGVLDKEGDYQALLHPELLEMV</sequence>
<dbReference type="GO" id="GO:0006508">
    <property type="term" value="P:proteolysis"/>
    <property type="evidence" value="ECO:0007669"/>
    <property type="project" value="InterPro"/>
</dbReference>
<dbReference type="InterPro" id="IPR005081">
    <property type="entry name" value="SpoIIGA"/>
</dbReference>
<feature type="transmembrane region" description="Helical" evidence="2">
    <location>
        <begin position="41"/>
        <end position="61"/>
    </location>
</feature>
<protein>
    <recommendedName>
        <fullName evidence="5">Sporulation sigma-E factor-processing peptidase</fullName>
    </recommendedName>
</protein>
<proteinExistence type="predicted"/>
<reference evidence="3 4" key="1">
    <citation type="submission" date="2016-07" db="EMBL/GenBank/DDBJ databases">
        <title>Genome and transcriptome analysis of iron-reducing fermentative bacteria Anoxybacter fermentans.</title>
        <authorList>
            <person name="Zeng X."/>
            <person name="Shao Z."/>
        </authorList>
    </citation>
    <scope>NUCLEOTIDE SEQUENCE [LARGE SCALE GENOMIC DNA]</scope>
    <source>
        <strain evidence="3 4">DY22613</strain>
    </source>
</reference>